<dbReference type="Pfam" id="PF02517">
    <property type="entry name" value="Rce1-like"/>
    <property type="match status" value="1"/>
</dbReference>
<accession>A0A318KM70</accession>
<dbReference type="PANTHER" id="PTHR35797:SF1">
    <property type="entry name" value="PROTEASE"/>
    <property type="match status" value="1"/>
</dbReference>
<reference evidence="3 4" key="1">
    <citation type="submission" date="2018-05" db="EMBL/GenBank/DDBJ databases">
        <title>Genomic Encyclopedia of Type Strains, Phase IV (KMG-IV): sequencing the most valuable type-strain genomes for metagenomic binning, comparative biology and taxonomic classification.</title>
        <authorList>
            <person name="Goeker M."/>
        </authorList>
    </citation>
    <scope>NUCLEOTIDE SEQUENCE [LARGE SCALE GENOMIC DNA]</scope>
    <source>
        <strain evidence="3 4">JC118</strain>
    </source>
</reference>
<sequence>MKIQKNILIFLIFTGLFLAVLSGIYIQSMKPSVLTILMLTPTISCILTQQITHQPLNFKQLKPDLSKNKKIFLIVYFATPLLAFGGAFIYFTLFPNHFDPLHSEIAKQWQLTGSSAYFSQLMVMLPLAVLMNPIGGILQCLGEEFAWRGFLLPALAEQIGRFKGVLVSGTIWGIWHAPIILTGFNYGTEHPVLGMLAMILFCIVVSGLSSWLYFKTSNLWPSIIFHAALNAIDKITPVKLFMSQPANSFIGPNLTGIIGGSLFIFISCICYSLLYKEEYVKAKKGYVDIPICLK</sequence>
<dbReference type="GO" id="GO:0006508">
    <property type="term" value="P:proteolysis"/>
    <property type="evidence" value="ECO:0007669"/>
    <property type="project" value="UniProtKB-KW"/>
</dbReference>
<dbReference type="Proteomes" id="UP000247612">
    <property type="component" value="Unassembled WGS sequence"/>
</dbReference>
<keyword evidence="1" id="KW-0812">Transmembrane</keyword>
<dbReference type="RefSeq" id="WP_022939165.1">
    <property type="nucleotide sequence ID" value="NZ_CABKRQ010000008.1"/>
</dbReference>
<keyword evidence="4" id="KW-1185">Reference proteome</keyword>
<evidence type="ECO:0000313" key="4">
    <source>
        <dbReference type="Proteomes" id="UP000247612"/>
    </source>
</evidence>
<keyword evidence="3" id="KW-0645">Protease</keyword>
<dbReference type="GO" id="GO:0004175">
    <property type="term" value="F:endopeptidase activity"/>
    <property type="evidence" value="ECO:0007669"/>
    <property type="project" value="UniProtKB-ARBA"/>
</dbReference>
<dbReference type="PANTHER" id="PTHR35797">
    <property type="entry name" value="PROTEASE-RELATED"/>
    <property type="match status" value="1"/>
</dbReference>
<feature type="transmembrane region" description="Helical" evidence="1">
    <location>
        <begin position="117"/>
        <end position="141"/>
    </location>
</feature>
<proteinExistence type="predicted"/>
<dbReference type="InterPro" id="IPR042150">
    <property type="entry name" value="MmRce1-like"/>
</dbReference>
<feature type="transmembrane region" description="Helical" evidence="1">
    <location>
        <begin position="223"/>
        <end position="242"/>
    </location>
</feature>
<feature type="transmembrane region" description="Helical" evidence="1">
    <location>
        <begin position="7"/>
        <end position="26"/>
    </location>
</feature>
<feature type="transmembrane region" description="Helical" evidence="1">
    <location>
        <begin position="32"/>
        <end position="51"/>
    </location>
</feature>
<feature type="transmembrane region" description="Helical" evidence="1">
    <location>
        <begin position="192"/>
        <end position="214"/>
    </location>
</feature>
<dbReference type="GO" id="GO:0080120">
    <property type="term" value="P:CAAX-box protein maturation"/>
    <property type="evidence" value="ECO:0007669"/>
    <property type="project" value="UniProtKB-ARBA"/>
</dbReference>
<dbReference type="STRING" id="1034346.GCA_000313565_02882"/>
<name>A0A318KM70_9FIRM</name>
<dbReference type="AlphaFoldDB" id="A0A318KM70"/>
<evidence type="ECO:0000313" key="3">
    <source>
        <dbReference type="EMBL" id="PXX78630.1"/>
    </source>
</evidence>
<dbReference type="OrthoDB" id="9777755at2"/>
<keyword evidence="1" id="KW-1133">Transmembrane helix</keyword>
<dbReference type="EMBL" id="QJKH01000007">
    <property type="protein sequence ID" value="PXX78630.1"/>
    <property type="molecule type" value="Genomic_DNA"/>
</dbReference>
<evidence type="ECO:0000259" key="2">
    <source>
        <dbReference type="Pfam" id="PF02517"/>
    </source>
</evidence>
<feature type="transmembrane region" description="Helical" evidence="1">
    <location>
        <begin position="71"/>
        <end position="93"/>
    </location>
</feature>
<protein>
    <submittedName>
        <fullName evidence="3">CAAX prenyl protease-like protein</fullName>
    </submittedName>
</protein>
<feature type="domain" description="CAAX prenyl protease 2/Lysostaphin resistance protein A-like" evidence="2">
    <location>
        <begin position="129"/>
        <end position="232"/>
    </location>
</feature>
<evidence type="ECO:0000256" key="1">
    <source>
        <dbReference type="SAM" id="Phobius"/>
    </source>
</evidence>
<organism evidence="3 4">
    <name type="scientific">Dielma fastidiosa</name>
    <dbReference type="NCBI Taxonomy" id="1034346"/>
    <lineage>
        <taxon>Bacteria</taxon>
        <taxon>Bacillati</taxon>
        <taxon>Bacillota</taxon>
        <taxon>Erysipelotrichia</taxon>
        <taxon>Erysipelotrichales</taxon>
        <taxon>Erysipelotrichaceae</taxon>
        <taxon>Dielma</taxon>
    </lineage>
</organism>
<feature type="transmembrane region" description="Helical" evidence="1">
    <location>
        <begin position="162"/>
        <end position="186"/>
    </location>
</feature>
<dbReference type="InterPro" id="IPR003675">
    <property type="entry name" value="Rce1/LyrA-like_dom"/>
</dbReference>
<comment type="caution">
    <text evidence="3">The sequence shown here is derived from an EMBL/GenBank/DDBJ whole genome shotgun (WGS) entry which is preliminary data.</text>
</comment>
<feature type="transmembrane region" description="Helical" evidence="1">
    <location>
        <begin position="254"/>
        <end position="274"/>
    </location>
</feature>
<keyword evidence="1" id="KW-0472">Membrane</keyword>
<gene>
    <name evidence="3" type="ORF">DES51_107171</name>
</gene>
<keyword evidence="3" id="KW-0378">Hydrolase</keyword>